<dbReference type="SUPFAM" id="SSF51338">
    <property type="entry name" value="Composite domain of metallo-dependent hydrolases"/>
    <property type="match status" value="1"/>
</dbReference>
<organism evidence="2 3">
    <name type="scientific">Rossellomorea marisflavi</name>
    <dbReference type="NCBI Taxonomy" id="189381"/>
    <lineage>
        <taxon>Bacteria</taxon>
        <taxon>Bacillati</taxon>
        <taxon>Bacillota</taxon>
        <taxon>Bacilli</taxon>
        <taxon>Bacillales</taxon>
        <taxon>Bacillaceae</taxon>
        <taxon>Rossellomorea</taxon>
    </lineage>
</organism>
<dbReference type="EMBL" id="LGUE01000001">
    <property type="protein sequence ID" value="KON91093.1"/>
    <property type="molecule type" value="Genomic_DNA"/>
</dbReference>
<protein>
    <submittedName>
        <fullName evidence="2">Amidohydrolase</fullName>
    </submittedName>
</protein>
<keyword evidence="2" id="KW-0378">Hydrolase</keyword>
<dbReference type="Pfam" id="PF07969">
    <property type="entry name" value="Amidohydro_3"/>
    <property type="match status" value="1"/>
</dbReference>
<feature type="domain" description="Amidohydrolase 3" evidence="1">
    <location>
        <begin position="49"/>
        <end position="527"/>
    </location>
</feature>
<proteinExistence type="predicted"/>
<dbReference type="Gene3D" id="2.30.40.10">
    <property type="entry name" value="Urease, subunit C, domain 1"/>
    <property type="match status" value="1"/>
</dbReference>
<dbReference type="OrthoDB" id="9767366at2"/>
<dbReference type="SUPFAM" id="SSF51556">
    <property type="entry name" value="Metallo-dependent hydrolases"/>
    <property type="match status" value="1"/>
</dbReference>
<evidence type="ECO:0000313" key="3">
    <source>
        <dbReference type="Proteomes" id="UP000037405"/>
    </source>
</evidence>
<dbReference type="InterPro" id="IPR033932">
    <property type="entry name" value="YtcJ-like"/>
</dbReference>
<dbReference type="InterPro" id="IPR013108">
    <property type="entry name" value="Amidohydro_3"/>
</dbReference>
<comment type="caution">
    <text evidence="2">The sequence shown here is derived from an EMBL/GenBank/DDBJ whole genome shotgun (WGS) entry which is preliminary data.</text>
</comment>
<dbReference type="PANTHER" id="PTHR22642">
    <property type="entry name" value="IMIDAZOLONEPROPIONASE"/>
    <property type="match status" value="1"/>
</dbReference>
<dbReference type="Gene3D" id="3.10.310.70">
    <property type="match status" value="1"/>
</dbReference>
<evidence type="ECO:0000313" key="2">
    <source>
        <dbReference type="EMBL" id="KON91093.1"/>
    </source>
</evidence>
<dbReference type="InterPro" id="IPR011059">
    <property type="entry name" value="Metal-dep_hydrolase_composite"/>
</dbReference>
<dbReference type="Proteomes" id="UP000037405">
    <property type="component" value="Unassembled WGS sequence"/>
</dbReference>
<keyword evidence="3" id="KW-1185">Reference proteome</keyword>
<dbReference type="GO" id="GO:0016810">
    <property type="term" value="F:hydrolase activity, acting on carbon-nitrogen (but not peptide) bonds"/>
    <property type="evidence" value="ECO:0007669"/>
    <property type="project" value="InterPro"/>
</dbReference>
<accession>A0A0M0GMU9</accession>
<dbReference type="AlphaFoldDB" id="A0A0M0GMU9"/>
<dbReference type="Gene3D" id="3.20.20.140">
    <property type="entry name" value="Metal-dependent hydrolases"/>
    <property type="match status" value="1"/>
</dbReference>
<dbReference type="PANTHER" id="PTHR22642:SF2">
    <property type="entry name" value="PROTEIN LONG AFTER FAR-RED 3"/>
    <property type="match status" value="1"/>
</dbReference>
<sequence>MGTLWTNGTIYTMQAEGHTVEAVWTEDGKVKALGSEAALTERFAVDRKMDLEGKIMFPGFVDSHMHLIGHGETLMRLDLSEMTSKEQVLLAVKEKADRTPEGDWIIGEGWNENLWEDPEVITKDEIDHVAGGHPVLLKRICRHAIVVNTLALEKAGITDASEDPEGGLIDRYDDGRVNGVLKDTAQDILTGILPSISLEYLEEALSKGVQSCWENGLTGGHTEDLSYYGDFNKTYQAFRNTLGKDGKKFRAHLLVHHAVIEDWHDEGHQFLEGSPYVEFGAMKIFADGALGGRTALLSHPYADDESTSGVSIHTEENLQALVAKARSYDLPIAVHTIGDLAFEQVVDAITKEPTVKGRRDRLIHAQILRHELIERIKGLDLILDIQPRFVASDFPWVIDRIGKDRMKYNYAWKTLLEEGIHCAGGSDAPIEPVNPLLGIHAAVTRTNPNDPDHTVFGPDQVLSMYEGISLFTKGSAFACHHEADRGLIKEGYDADFTILNEDPFAGGPDVLLKQVVAMTVVDEDIVYSRDRKK</sequence>
<evidence type="ECO:0000259" key="1">
    <source>
        <dbReference type="Pfam" id="PF07969"/>
    </source>
</evidence>
<dbReference type="STRING" id="189381.GCA_900166615_04267"/>
<dbReference type="PATRIC" id="fig|189381.12.peg.202"/>
<dbReference type="InterPro" id="IPR032466">
    <property type="entry name" value="Metal_Hydrolase"/>
</dbReference>
<dbReference type="RefSeq" id="WP_053426333.1">
    <property type="nucleotide sequence ID" value="NZ_LGUE01000001.1"/>
</dbReference>
<gene>
    <name evidence="2" type="ORF">AF331_00675</name>
</gene>
<name>A0A0M0GMU9_9BACI</name>
<reference evidence="3" key="1">
    <citation type="submission" date="2015-07" db="EMBL/GenBank/DDBJ databases">
        <title>Fjat-14235 jcm11544.</title>
        <authorList>
            <person name="Liu B."/>
            <person name="Wang J."/>
            <person name="Zhu Y."/>
            <person name="Liu G."/>
            <person name="Chen Q."/>
            <person name="Chen Z."/>
            <person name="Lan J."/>
            <person name="Che J."/>
            <person name="Ge C."/>
            <person name="Shi H."/>
            <person name="Pan Z."/>
            <person name="Liu X."/>
        </authorList>
    </citation>
    <scope>NUCLEOTIDE SEQUENCE [LARGE SCALE GENOMIC DNA]</scope>
    <source>
        <strain evidence="3">JCM 11544</strain>
    </source>
</reference>
<dbReference type="CDD" id="cd01300">
    <property type="entry name" value="YtcJ_like"/>
    <property type="match status" value="1"/>
</dbReference>